<evidence type="ECO:0000313" key="1">
    <source>
        <dbReference type="EMBL" id="PRP90340.1"/>
    </source>
</evidence>
<name>A0A2S9XC13_9BACT</name>
<protein>
    <submittedName>
        <fullName evidence="1">Uncharacterized protein</fullName>
    </submittedName>
</protein>
<sequence length="42" mass="4195">MVPTVTTVASTVVTVETVGAAQVTVTQVFIAAGAGTCVRSDR</sequence>
<dbReference type="AlphaFoldDB" id="A0A2S9XC13"/>
<dbReference type="EMBL" id="PVNK01000283">
    <property type="protein sequence ID" value="PRP90340.1"/>
    <property type="molecule type" value="Genomic_DNA"/>
</dbReference>
<dbReference type="Proteomes" id="UP000237968">
    <property type="component" value="Unassembled WGS sequence"/>
</dbReference>
<keyword evidence="2" id="KW-1185">Reference proteome</keyword>
<gene>
    <name evidence="1" type="ORF">ENSA5_65370</name>
</gene>
<reference evidence="1 2" key="1">
    <citation type="submission" date="2018-03" db="EMBL/GenBank/DDBJ databases">
        <title>Draft Genome Sequences of the Obligatory Marine Myxobacteria Enhygromyxa salina SWB005.</title>
        <authorList>
            <person name="Poehlein A."/>
            <person name="Moghaddam J.A."/>
            <person name="Harms H."/>
            <person name="Alanjari M."/>
            <person name="Koenig G.M."/>
            <person name="Daniel R."/>
            <person name="Schaeberle T.F."/>
        </authorList>
    </citation>
    <scope>NUCLEOTIDE SEQUENCE [LARGE SCALE GENOMIC DNA]</scope>
    <source>
        <strain evidence="1 2">SWB005</strain>
    </source>
</reference>
<proteinExistence type="predicted"/>
<evidence type="ECO:0000313" key="2">
    <source>
        <dbReference type="Proteomes" id="UP000237968"/>
    </source>
</evidence>
<dbReference type="RefSeq" id="WP_258183097.1">
    <property type="nucleotide sequence ID" value="NZ_PVNK01000283.1"/>
</dbReference>
<accession>A0A2S9XC13</accession>
<comment type="caution">
    <text evidence="1">The sequence shown here is derived from an EMBL/GenBank/DDBJ whole genome shotgun (WGS) entry which is preliminary data.</text>
</comment>
<organism evidence="1 2">
    <name type="scientific">Enhygromyxa salina</name>
    <dbReference type="NCBI Taxonomy" id="215803"/>
    <lineage>
        <taxon>Bacteria</taxon>
        <taxon>Pseudomonadati</taxon>
        <taxon>Myxococcota</taxon>
        <taxon>Polyangia</taxon>
        <taxon>Nannocystales</taxon>
        <taxon>Nannocystaceae</taxon>
        <taxon>Enhygromyxa</taxon>
    </lineage>
</organism>